<dbReference type="EMBL" id="BOOR01000071">
    <property type="protein sequence ID" value="GII58789.1"/>
    <property type="molecule type" value="Genomic_DNA"/>
</dbReference>
<dbReference type="Pfam" id="PF08021">
    <property type="entry name" value="FAD_binding_9"/>
    <property type="match status" value="1"/>
</dbReference>
<dbReference type="Gene3D" id="2.40.30.10">
    <property type="entry name" value="Translation factors"/>
    <property type="match status" value="1"/>
</dbReference>
<dbReference type="PANTHER" id="PTHR30157">
    <property type="entry name" value="FERRIC REDUCTASE, NADPH-DEPENDENT"/>
    <property type="match status" value="1"/>
</dbReference>
<dbReference type="GO" id="GO:0051537">
    <property type="term" value="F:2 iron, 2 sulfur cluster binding"/>
    <property type="evidence" value="ECO:0007669"/>
    <property type="project" value="UniProtKB-KW"/>
</dbReference>
<proteinExistence type="predicted"/>
<protein>
    <submittedName>
        <fullName evidence="2">Siderophore-interacting protein</fullName>
    </submittedName>
</protein>
<organism evidence="2 3">
    <name type="scientific">Planotetraspora thailandica</name>
    <dbReference type="NCBI Taxonomy" id="487172"/>
    <lineage>
        <taxon>Bacteria</taxon>
        <taxon>Bacillati</taxon>
        <taxon>Actinomycetota</taxon>
        <taxon>Actinomycetes</taxon>
        <taxon>Streptosporangiales</taxon>
        <taxon>Streptosporangiaceae</taxon>
        <taxon>Planotetraspora</taxon>
    </lineage>
</organism>
<gene>
    <name evidence="2" type="ORF">Pth03_71780</name>
</gene>
<dbReference type="SUPFAM" id="SSF63380">
    <property type="entry name" value="Riboflavin synthase domain-like"/>
    <property type="match status" value="1"/>
</dbReference>
<dbReference type="AlphaFoldDB" id="A0A8J3Y109"/>
<keyword evidence="3" id="KW-1185">Reference proteome</keyword>
<dbReference type="InterPro" id="IPR007037">
    <property type="entry name" value="SIP_rossman_dom"/>
</dbReference>
<evidence type="ECO:0000313" key="2">
    <source>
        <dbReference type="EMBL" id="GII58789.1"/>
    </source>
</evidence>
<dbReference type="RefSeq" id="WP_203948879.1">
    <property type="nucleotide sequence ID" value="NZ_BOOR01000071.1"/>
</dbReference>
<dbReference type="InterPro" id="IPR013113">
    <property type="entry name" value="SIP_FAD-bd"/>
</dbReference>
<sequence>MPYRDTARPRVSHAATITSICRLTPRMVRVTAAAESLVGVQIRPAQDIELLLDDGDGPRVKRRYTVRRARPDVGEIDVDVLVHGRGPGSRWASTTRPGDVMEFVGPRGKLELRPADWHLFACDEAGLPAIAALIEAIGRQATTLVLAEIGCSSDRLPLMATSVRWLHRGQDPAGTPALLERQITGLCPPEGTGRAYLFGESRVVAGLRGLMPALGLAPEGVFAKGYWNRRP</sequence>
<dbReference type="InterPro" id="IPR039374">
    <property type="entry name" value="SIP_fam"/>
</dbReference>
<dbReference type="PROSITE" id="PS51384">
    <property type="entry name" value="FAD_FR"/>
    <property type="match status" value="1"/>
</dbReference>
<dbReference type="InterPro" id="IPR017938">
    <property type="entry name" value="Riboflavin_synthase-like_b-brl"/>
</dbReference>
<dbReference type="Proteomes" id="UP000605992">
    <property type="component" value="Unassembled WGS sequence"/>
</dbReference>
<comment type="caution">
    <text evidence="2">The sequence shown here is derived from an EMBL/GenBank/DDBJ whole genome shotgun (WGS) entry which is preliminary data.</text>
</comment>
<name>A0A8J3Y109_9ACTN</name>
<dbReference type="GO" id="GO:0016491">
    <property type="term" value="F:oxidoreductase activity"/>
    <property type="evidence" value="ECO:0007669"/>
    <property type="project" value="InterPro"/>
</dbReference>
<evidence type="ECO:0000259" key="1">
    <source>
        <dbReference type="PROSITE" id="PS51384"/>
    </source>
</evidence>
<evidence type="ECO:0000313" key="3">
    <source>
        <dbReference type="Proteomes" id="UP000605992"/>
    </source>
</evidence>
<feature type="domain" description="FAD-binding FR-type" evidence="1">
    <location>
        <begin position="10"/>
        <end position="113"/>
    </location>
</feature>
<dbReference type="Gene3D" id="3.40.50.80">
    <property type="entry name" value="Nucleotide-binding domain of ferredoxin-NADP reductase (FNR) module"/>
    <property type="match status" value="1"/>
</dbReference>
<reference evidence="2" key="1">
    <citation type="submission" date="2021-01" db="EMBL/GenBank/DDBJ databases">
        <title>Whole genome shotgun sequence of Planotetraspora thailandica NBRC 104271.</title>
        <authorList>
            <person name="Komaki H."/>
            <person name="Tamura T."/>
        </authorList>
    </citation>
    <scope>NUCLEOTIDE SEQUENCE</scope>
    <source>
        <strain evidence="2">NBRC 104271</strain>
    </source>
</reference>
<dbReference type="InterPro" id="IPR039261">
    <property type="entry name" value="FNR_nucleotide-bd"/>
</dbReference>
<dbReference type="PANTHER" id="PTHR30157:SF0">
    <property type="entry name" value="NADPH-DEPENDENT FERRIC-CHELATE REDUCTASE"/>
    <property type="match status" value="1"/>
</dbReference>
<accession>A0A8J3Y109</accession>
<dbReference type="Pfam" id="PF04954">
    <property type="entry name" value="SIP"/>
    <property type="match status" value="1"/>
</dbReference>
<dbReference type="CDD" id="cd06193">
    <property type="entry name" value="siderophore_interacting"/>
    <property type="match status" value="1"/>
</dbReference>
<dbReference type="InterPro" id="IPR017927">
    <property type="entry name" value="FAD-bd_FR_type"/>
</dbReference>